<reference evidence="3 4" key="1">
    <citation type="submission" date="2017-06" db="EMBL/GenBank/DDBJ databases">
        <title>Genome sequencing of cyanobaciteial culture collection at National Institute for Environmental Studies (NIES).</title>
        <authorList>
            <person name="Hirose Y."/>
            <person name="Shimura Y."/>
            <person name="Fujisawa T."/>
            <person name="Nakamura Y."/>
            <person name="Kawachi M."/>
        </authorList>
    </citation>
    <scope>NUCLEOTIDE SEQUENCE [LARGE SCALE GENOMIC DNA]</scope>
    <source>
        <strain evidence="3 4">NIES-267</strain>
    </source>
</reference>
<sequence>MQKNHSSLNRPVAFLLVTIVAFLNAGCSNRISATNSLAIPPAVVVSNKNIPALRIGVLPTQSLEEQQRMIEPLKEYLEESLETEVNFRVASDYKRIVEWLVDGEIDMAYVAGVSYLEALEAGAEIQPLVAPIDKYTGRPWYRAAIVVKADSNIKTLHQLRNKRFAFVNKYSTSGYLMPFSALNKLGINPEQEFEKVIYLGTHAKTLEALKNGNIDAAATNIPYYRKQQTMGKLKPEEFRVVWKSPPIPPSLIVVSKRLPANSIKKLKTSFLNTPEGIEDIFGRQSAGYTTIIDADYTPIRELRAKLSLKAEKVK</sequence>
<dbReference type="SUPFAM" id="SSF53850">
    <property type="entry name" value="Periplasmic binding protein-like II"/>
    <property type="match status" value="1"/>
</dbReference>
<name>A0A1Z4M284_9CYAN</name>
<dbReference type="OrthoDB" id="9776786at2"/>
<dbReference type="PANTHER" id="PTHR35841">
    <property type="entry name" value="PHOSPHONATES-BINDING PERIPLASMIC PROTEIN"/>
    <property type="match status" value="1"/>
</dbReference>
<evidence type="ECO:0000256" key="1">
    <source>
        <dbReference type="ARBA" id="ARBA00007162"/>
    </source>
</evidence>
<keyword evidence="2" id="KW-0732">Signal</keyword>
<dbReference type="EMBL" id="AP018227">
    <property type="protein sequence ID" value="BAY87576.1"/>
    <property type="molecule type" value="Genomic_DNA"/>
</dbReference>
<dbReference type="GO" id="GO:0043190">
    <property type="term" value="C:ATP-binding cassette (ABC) transporter complex"/>
    <property type="evidence" value="ECO:0007669"/>
    <property type="project" value="InterPro"/>
</dbReference>
<evidence type="ECO:0000256" key="2">
    <source>
        <dbReference type="ARBA" id="ARBA00022729"/>
    </source>
</evidence>
<organism evidence="3 4">
    <name type="scientific">Calothrix parasitica NIES-267</name>
    <dbReference type="NCBI Taxonomy" id="1973488"/>
    <lineage>
        <taxon>Bacteria</taxon>
        <taxon>Bacillati</taxon>
        <taxon>Cyanobacteriota</taxon>
        <taxon>Cyanophyceae</taxon>
        <taxon>Nostocales</taxon>
        <taxon>Calotrichaceae</taxon>
        <taxon>Calothrix</taxon>
    </lineage>
</organism>
<comment type="similarity">
    <text evidence="1">Belongs to the phosphate/phosphite/phosphonate binding protein family.</text>
</comment>
<dbReference type="AlphaFoldDB" id="A0A1Z4M284"/>
<dbReference type="InterPro" id="IPR005770">
    <property type="entry name" value="PhnD"/>
</dbReference>
<protein>
    <submittedName>
        <fullName evidence="3">Phosphonate ABC transporter, periplasmic phosphonate-binding protein</fullName>
    </submittedName>
</protein>
<dbReference type="PANTHER" id="PTHR35841:SF1">
    <property type="entry name" value="PHOSPHONATES-BINDING PERIPLASMIC PROTEIN"/>
    <property type="match status" value="1"/>
</dbReference>
<dbReference type="Pfam" id="PF12974">
    <property type="entry name" value="Phosphonate-bd"/>
    <property type="match status" value="1"/>
</dbReference>
<dbReference type="GO" id="GO:0055085">
    <property type="term" value="P:transmembrane transport"/>
    <property type="evidence" value="ECO:0007669"/>
    <property type="project" value="InterPro"/>
</dbReference>
<evidence type="ECO:0000313" key="4">
    <source>
        <dbReference type="Proteomes" id="UP000218418"/>
    </source>
</evidence>
<proteinExistence type="inferred from homology"/>
<accession>A0A1Z4M284</accession>
<dbReference type="Proteomes" id="UP000218418">
    <property type="component" value="Chromosome"/>
</dbReference>
<dbReference type="NCBIfam" id="TIGR01098">
    <property type="entry name" value="3A0109s03R"/>
    <property type="match status" value="1"/>
</dbReference>
<evidence type="ECO:0000313" key="3">
    <source>
        <dbReference type="EMBL" id="BAY87576.1"/>
    </source>
</evidence>
<keyword evidence="4" id="KW-1185">Reference proteome</keyword>
<dbReference type="Gene3D" id="3.40.190.10">
    <property type="entry name" value="Periplasmic binding protein-like II"/>
    <property type="match status" value="2"/>
</dbReference>
<gene>
    <name evidence="3" type="ORF">NIES267_71000</name>
</gene>